<reference evidence="1 2" key="1">
    <citation type="submission" date="2014-09" db="EMBL/GenBank/DDBJ databases">
        <authorList>
            <person name="Grob C."/>
            <person name="Taubert M."/>
            <person name="Howat A.M."/>
            <person name="Burns O.J."/>
            <person name="Dixon J.L."/>
            <person name="Chen Y."/>
            <person name="Murrell J.C."/>
        </authorList>
    </citation>
    <scope>NUCLEOTIDE SEQUENCE [LARGE SCALE GENOMIC DNA]</scope>
    <source>
        <strain evidence="1">L4</strain>
    </source>
</reference>
<dbReference type="STRING" id="392484.LP43_0293"/>
<protein>
    <submittedName>
        <fullName evidence="1">Pentapeptide repeat domain protein</fullName>
    </submittedName>
</protein>
<dbReference type="RefSeq" id="WP_036311230.1">
    <property type="nucleotide sequence ID" value="NZ_JADFAB010000010.1"/>
</dbReference>
<name>A0A0A0BIT8_9GAMM</name>
<gene>
    <name evidence="1" type="ORF">LP43_0293</name>
</gene>
<comment type="caution">
    <text evidence="1">The sequence shown here is derived from an EMBL/GenBank/DDBJ whole genome shotgun (WGS) entry which is preliminary data.</text>
</comment>
<dbReference type="AlphaFoldDB" id="A0A0A0BIT8"/>
<dbReference type="EMBL" id="JRQD01000001">
    <property type="protein sequence ID" value="KGM07876.1"/>
    <property type="molecule type" value="Genomic_DNA"/>
</dbReference>
<evidence type="ECO:0000313" key="2">
    <source>
        <dbReference type="Proteomes" id="UP000029999"/>
    </source>
</evidence>
<dbReference type="SUPFAM" id="SSF141571">
    <property type="entry name" value="Pentapeptide repeat-like"/>
    <property type="match status" value="1"/>
</dbReference>
<dbReference type="InterPro" id="IPR001646">
    <property type="entry name" value="5peptide_repeat"/>
</dbReference>
<evidence type="ECO:0000313" key="1">
    <source>
        <dbReference type="EMBL" id="KGM07876.1"/>
    </source>
</evidence>
<organism evidence="1 2">
    <name type="scientific">Methylophaga thiooxydans</name>
    <dbReference type="NCBI Taxonomy" id="392484"/>
    <lineage>
        <taxon>Bacteria</taxon>
        <taxon>Pseudomonadati</taxon>
        <taxon>Pseudomonadota</taxon>
        <taxon>Gammaproteobacteria</taxon>
        <taxon>Thiotrichales</taxon>
        <taxon>Piscirickettsiaceae</taxon>
        <taxon>Methylophaga</taxon>
    </lineage>
</organism>
<sequence>MTTPVISEHPLYRLLREGKIDEFNQRVAAGEQVDLTSCDFRHLNLQGLIAKGLDFSNSYFRQADLRGIDFSQCISMKGASIHAAKISGAYFPEQVSAQEVLLSLQHGTRMRSAS</sequence>
<dbReference type="Gene3D" id="2.160.20.80">
    <property type="entry name" value="E3 ubiquitin-protein ligase SopA"/>
    <property type="match status" value="1"/>
</dbReference>
<proteinExistence type="predicted"/>
<accession>A0A0A0BIT8</accession>
<dbReference type="Proteomes" id="UP000029999">
    <property type="component" value="Unassembled WGS sequence"/>
</dbReference>
<dbReference type="Pfam" id="PF00805">
    <property type="entry name" value="Pentapeptide"/>
    <property type="match status" value="1"/>
</dbReference>